<feature type="region of interest" description="Disordered" evidence="7">
    <location>
        <begin position="1"/>
        <end position="28"/>
    </location>
</feature>
<feature type="domain" description="T-SNARE coiled-coil homology" evidence="9">
    <location>
        <begin position="207"/>
        <end position="269"/>
    </location>
</feature>
<evidence type="ECO:0000256" key="3">
    <source>
        <dbReference type="ARBA" id="ARBA00022692"/>
    </source>
</evidence>
<dbReference type="Proteomes" id="UP001295423">
    <property type="component" value="Unassembled WGS sequence"/>
</dbReference>
<dbReference type="AlphaFoldDB" id="A0AAD2PUZ2"/>
<name>A0AAD2PUZ2_9STRA</name>
<dbReference type="GO" id="GO:0048278">
    <property type="term" value="P:vesicle docking"/>
    <property type="evidence" value="ECO:0007669"/>
    <property type="project" value="TreeGrafter"/>
</dbReference>
<evidence type="ECO:0000313" key="10">
    <source>
        <dbReference type="EMBL" id="CAJ1953448.1"/>
    </source>
</evidence>
<dbReference type="PANTHER" id="PTHR19957:SF307">
    <property type="entry name" value="PROTEIN SSO1-RELATED"/>
    <property type="match status" value="1"/>
</dbReference>
<evidence type="ECO:0000256" key="7">
    <source>
        <dbReference type="SAM" id="MobiDB-lite"/>
    </source>
</evidence>
<evidence type="ECO:0000256" key="4">
    <source>
        <dbReference type="ARBA" id="ARBA00022989"/>
    </source>
</evidence>
<dbReference type="GO" id="GO:0000149">
    <property type="term" value="F:SNARE binding"/>
    <property type="evidence" value="ECO:0007669"/>
    <property type="project" value="TreeGrafter"/>
</dbReference>
<dbReference type="GO" id="GO:0031201">
    <property type="term" value="C:SNARE complex"/>
    <property type="evidence" value="ECO:0007669"/>
    <property type="project" value="TreeGrafter"/>
</dbReference>
<dbReference type="EMBL" id="CAKOGP040001825">
    <property type="protein sequence ID" value="CAJ1953448.1"/>
    <property type="molecule type" value="Genomic_DNA"/>
</dbReference>
<dbReference type="GO" id="GO:0005886">
    <property type="term" value="C:plasma membrane"/>
    <property type="evidence" value="ECO:0007669"/>
    <property type="project" value="TreeGrafter"/>
</dbReference>
<protein>
    <recommendedName>
        <fullName evidence="9">t-SNARE coiled-coil homology domain-containing protein</fullName>
    </recommendedName>
</protein>
<evidence type="ECO:0000256" key="2">
    <source>
        <dbReference type="ARBA" id="ARBA00009063"/>
    </source>
</evidence>
<evidence type="ECO:0000256" key="5">
    <source>
        <dbReference type="ARBA" id="ARBA00023136"/>
    </source>
</evidence>
<dbReference type="SMART" id="SM00503">
    <property type="entry name" value="SynN"/>
    <property type="match status" value="1"/>
</dbReference>
<keyword evidence="4 8" id="KW-1133">Transmembrane helix</keyword>
<dbReference type="InterPro" id="IPR010989">
    <property type="entry name" value="SNARE"/>
</dbReference>
<keyword evidence="5 8" id="KW-0472">Membrane</keyword>
<evidence type="ECO:0000313" key="11">
    <source>
        <dbReference type="EMBL" id="CAJ1953449.1"/>
    </source>
</evidence>
<dbReference type="GO" id="GO:0006886">
    <property type="term" value="P:intracellular protein transport"/>
    <property type="evidence" value="ECO:0007669"/>
    <property type="project" value="InterPro"/>
</dbReference>
<dbReference type="CDD" id="cd15848">
    <property type="entry name" value="SNARE_syntaxin1-like"/>
    <property type="match status" value="1"/>
</dbReference>
<evidence type="ECO:0000256" key="6">
    <source>
        <dbReference type="RuleBase" id="RU003858"/>
    </source>
</evidence>
<dbReference type="Pfam" id="PF05739">
    <property type="entry name" value="SNARE"/>
    <property type="match status" value="1"/>
</dbReference>
<gene>
    <name evidence="10" type="ORF">CYCCA115_LOCUS14048</name>
    <name evidence="11" type="ORF">CYCCA115_LOCUS14049</name>
</gene>
<evidence type="ECO:0000259" key="9">
    <source>
        <dbReference type="PROSITE" id="PS50192"/>
    </source>
</evidence>
<comment type="subcellular location">
    <subcellularLocation>
        <location evidence="1">Membrane</location>
        <topology evidence="1">Single-pass type IV membrane protein</topology>
    </subcellularLocation>
</comment>
<dbReference type="GO" id="GO:0005484">
    <property type="term" value="F:SNAP receptor activity"/>
    <property type="evidence" value="ECO:0007669"/>
    <property type="project" value="InterPro"/>
</dbReference>
<evidence type="ECO:0000256" key="8">
    <source>
        <dbReference type="SAM" id="Phobius"/>
    </source>
</evidence>
<evidence type="ECO:0000256" key="1">
    <source>
        <dbReference type="ARBA" id="ARBA00004211"/>
    </source>
</evidence>
<accession>A0AAD2PUZ2</accession>
<dbReference type="PROSITE" id="PS00914">
    <property type="entry name" value="SYNTAXIN"/>
    <property type="match status" value="1"/>
</dbReference>
<comment type="similarity">
    <text evidence="2 6">Belongs to the syntaxin family.</text>
</comment>
<dbReference type="GO" id="GO:0012505">
    <property type="term" value="C:endomembrane system"/>
    <property type="evidence" value="ECO:0007669"/>
    <property type="project" value="TreeGrafter"/>
</dbReference>
<feature type="transmembrane region" description="Helical" evidence="8">
    <location>
        <begin position="281"/>
        <end position="301"/>
    </location>
</feature>
<dbReference type="Gene3D" id="1.20.5.110">
    <property type="match status" value="1"/>
</dbReference>
<dbReference type="Gene3D" id="1.20.58.70">
    <property type="match status" value="1"/>
</dbReference>
<organism evidence="11 12">
    <name type="scientific">Cylindrotheca closterium</name>
    <dbReference type="NCBI Taxonomy" id="2856"/>
    <lineage>
        <taxon>Eukaryota</taxon>
        <taxon>Sar</taxon>
        <taxon>Stramenopiles</taxon>
        <taxon>Ochrophyta</taxon>
        <taxon>Bacillariophyta</taxon>
        <taxon>Bacillariophyceae</taxon>
        <taxon>Bacillariophycidae</taxon>
        <taxon>Bacillariales</taxon>
        <taxon>Bacillariaceae</taxon>
        <taxon>Cylindrotheca</taxon>
    </lineage>
</organism>
<evidence type="ECO:0000313" key="12">
    <source>
        <dbReference type="Proteomes" id="UP001295423"/>
    </source>
</evidence>
<dbReference type="SMART" id="SM00397">
    <property type="entry name" value="t_SNARE"/>
    <property type="match status" value="1"/>
</dbReference>
<comment type="caution">
    <text evidence="11">The sequence shown here is derived from an EMBL/GenBank/DDBJ whole genome shotgun (WGS) entry which is preliminary data.</text>
</comment>
<dbReference type="GO" id="GO:0006887">
    <property type="term" value="P:exocytosis"/>
    <property type="evidence" value="ECO:0007669"/>
    <property type="project" value="TreeGrafter"/>
</dbReference>
<reference evidence="11" key="1">
    <citation type="submission" date="2023-08" db="EMBL/GenBank/DDBJ databases">
        <authorList>
            <person name="Audoor S."/>
            <person name="Bilcke G."/>
        </authorList>
    </citation>
    <scope>NUCLEOTIDE SEQUENCE</scope>
</reference>
<proteinExistence type="inferred from homology"/>
<dbReference type="InterPro" id="IPR045242">
    <property type="entry name" value="Syntaxin"/>
</dbReference>
<dbReference type="InterPro" id="IPR000727">
    <property type="entry name" value="T_SNARE_dom"/>
</dbReference>
<dbReference type="SUPFAM" id="SSF47661">
    <property type="entry name" value="t-snare proteins"/>
    <property type="match status" value="1"/>
</dbReference>
<sequence length="302" mass="34285">MNNLLGDIPDWAKDDSDDDDPKEKDGDVEMAQKKVTIMDHFFREVDNIKADIEAVAEAAKTIDKINEEAMRATTTAEENKLSKQLKPLIDSTNNRARRTKTLLGLLKEESEKLEKEEKLNASDLRVRKNMTTTLTRKFVDEMKLYQQAQQQYKTDIKKKVKRQVQVVKPDATDEDVDRVMKSEGGKDALYKEKILAGSVNDQIKTTYAKVAGKYQDVLTLEQSVAELHQMFLDFALLTEQQGELLDQIEFQVKQANDYVEEGNVELVEAIVYQKAIRKKQCMIIGAAVVAVIVLLFVTGILP</sequence>
<dbReference type="InterPro" id="IPR006012">
    <property type="entry name" value="Syntaxin/epimorphin_CS"/>
</dbReference>
<dbReference type="EMBL" id="CAKOGP040001825">
    <property type="protein sequence ID" value="CAJ1953449.1"/>
    <property type="molecule type" value="Genomic_DNA"/>
</dbReference>
<dbReference type="PROSITE" id="PS50192">
    <property type="entry name" value="T_SNARE"/>
    <property type="match status" value="1"/>
</dbReference>
<keyword evidence="3 8" id="KW-0812">Transmembrane</keyword>
<keyword evidence="12" id="KW-1185">Reference proteome</keyword>
<dbReference type="InterPro" id="IPR006011">
    <property type="entry name" value="Syntaxin_N"/>
</dbReference>
<dbReference type="GO" id="GO:0006906">
    <property type="term" value="P:vesicle fusion"/>
    <property type="evidence" value="ECO:0007669"/>
    <property type="project" value="TreeGrafter"/>
</dbReference>
<dbReference type="Pfam" id="PF00804">
    <property type="entry name" value="Syntaxin"/>
    <property type="match status" value="1"/>
</dbReference>
<dbReference type="PANTHER" id="PTHR19957">
    <property type="entry name" value="SYNTAXIN"/>
    <property type="match status" value="1"/>
</dbReference>